<organism evidence="1 2">
    <name type="scientific">Dreissena polymorpha</name>
    <name type="common">Zebra mussel</name>
    <name type="synonym">Mytilus polymorpha</name>
    <dbReference type="NCBI Taxonomy" id="45954"/>
    <lineage>
        <taxon>Eukaryota</taxon>
        <taxon>Metazoa</taxon>
        <taxon>Spiralia</taxon>
        <taxon>Lophotrochozoa</taxon>
        <taxon>Mollusca</taxon>
        <taxon>Bivalvia</taxon>
        <taxon>Autobranchia</taxon>
        <taxon>Heteroconchia</taxon>
        <taxon>Euheterodonta</taxon>
        <taxon>Imparidentia</taxon>
        <taxon>Neoheterodontei</taxon>
        <taxon>Myida</taxon>
        <taxon>Dreissenoidea</taxon>
        <taxon>Dreissenidae</taxon>
        <taxon>Dreissena</taxon>
    </lineage>
</organism>
<keyword evidence="2" id="KW-1185">Reference proteome</keyword>
<reference evidence="1" key="1">
    <citation type="journal article" date="2019" name="bioRxiv">
        <title>The Genome of the Zebra Mussel, Dreissena polymorpha: A Resource for Invasive Species Research.</title>
        <authorList>
            <person name="McCartney M.A."/>
            <person name="Auch B."/>
            <person name="Kono T."/>
            <person name="Mallez S."/>
            <person name="Zhang Y."/>
            <person name="Obille A."/>
            <person name="Becker A."/>
            <person name="Abrahante J.E."/>
            <person name="Garbe J."/>
            <person name="Badalamenti J.P."/>
            <person name="Herman A."/>
            <person name="Mangelson H."/>
            <person name="Liachko I."/>
            <person name="Sullivan S."/>
            <person name="Sone E.D."/>
            <person name="Koren S."/>
            <person name="Silverstein K.A.T."/>
            <person name="Beckman K.B."/>
            <person name="Gohl D.M."/>
        </authorList>
    </citation>
    <scope>NUCLEOTIDE SEQUENCE</scope>
    <source>
        <strain evidence="1">Duluth1</strain>
        <tissue evidence="1">Whole animal</tissue>
    </source>
</reference>
<name>A0A9D4MA55_DREPO</name>
<sequence length="61" mass="6702">MSACVPAALVELGAIKLQTSVSPIHVVQLELEHVWTQAMDRIFAEGAFASRDMVENHVPRT</sequence>
<proteinExistence type="predicted"/>
<reference evidence="1" key="2">
    <citation type="submission" date="2020-11" db="EMBL/GenBank/DDBJ databases">
        <authorList>
            <person name="McCartney M.A."/>
            <person name="Auch B."/>
            <person name="Kono T."/>
            <person name="Mallez S."/>
            <person name="Becker A."/>
            <person name="Gohl D.M."/>
            <person name="Silverstein K.A.T."/>
            <person name="Koren S."/>
            <person name="Bechman K.B."/>
            <person name="Herman A."/>
            <person name="Abrahante J.E."/>
            <person name="Garbe J."/>
        </authorList>
    </citation>
    <scope>NUCLEOTIDE SEQUENCE</scope>
    <source>
        <strain evidence="1">Duluth1</strain>
        <tissue evidence="1">Whole animal</tissue>
    </source>
</reference>
<dbReference type="AlphaFoldDB" id="A0A9D4MA55"/>
<dbReference type="EMBL" id="JAIWYP010000002">
    <property type="protein sequence ID" value="KAH3872748.1"/>
    <property type="molecule type" value="Genomic_DNA"/>
</dbReference>
<gene>
    <name evidence="1" type="ORF">DPMN_035970</name>
</gene>
<protein>
    <submittedName>
        <fullName evidence="1">Uncharacterized protein</fullName>
    </submittedName>
</protein>
<accession>A0A9D4MA55</accession>
<evidence type="ECO:0000313" key="2">
    <source>
        <dbReference type="Proteomes" id="UP000828390"/>
    </source>
</evidence>
<dbReference type="Proteomes" id="UP000828390">
    <property type="component" value="Unassembled WGS sequence"/>
</dbReference>
<evidence type="ECO:0000313" key="1">
    <source>
        <dbReference type="EMBL" id="KAH3872748.1"/>
    </source>
</evidence>
<comment type="caution">
    <text evidence="1">The sequence shown here is derived from an EMBL/GenBank/DDBJ whole genome shotgun (WGS) entry which is preliminary data.</text>
</comment>